<dbReference type="EMBL" id="MN372141">
    <property type="protein sequence ID" value="QQY98739.1"/>
    <property type="molecule type" value="Genomic_DNA"/>
</dbReference>
<feature type="transmembrane region" description="Helical" evidence="18">
    <location>
        <begin position="310"/>
        <end position="329"/>
    </location>
</feature>
<keyword evidence="14 18" id="KW-0830">Ubiquinone</keyword>
<keyword evidence="15 18" id="KW-0496">Mitochondrion</keyword>
<comment type="function">
    <text evidence="18">Core subunit of the mitochondrial membrane respiratory chain NADH dehydrogenase (Complex I) which catalyzes electron transfer from NADH through the respiratory chain, using ubiquinone as an electron acceptor. Essential for the catalytic activity and assembly of complex I.</text>
</comment>
<evidence type="ECO:0000256" key="15">
    <source>
        <dbReference type="ARBA" id="ARBA00023128"/>
    </source>
</evidence>
<evidence type="ECO:0000256" key="9">
    <source>
        <dbReference type="ARBA" id="ARBA00022792"/>
    </source>
</evidence>
<dbReference type="GO" id="GO:0005743">
    <property type="term" value="C:mitochondrial inner membrane"/>
    <property type="evidence" value="ECO:0007669"/>
    <property type="project" value="UniProtKB-SubCell"/>
</dbReference>
<comment type="subcellular location">
    <subcellularLocation>
        <location evidence="2 18">Mitochondrion inner membrane</location>
        <topology evidence="2 18">Multi-pass membrane protein</topology>
    </subcellularLocation>
</comment>
<feature type="domain" description="NADH:quinone oxidoreductase/Mrp antiporter transmembrane" evidence="19">
    <location>
        <begin position="25"/>
        <end position="82"/>
    </location>
</feature>
<comment type="similarity">
    <text evidence="3 18">Belongs to the complex I subunit 2 family.</text>
</comment>
<evidence type="ECO:0000256" key="2">
    <source>
        <dbReference type="ARBA" id="ARBA00004448"/>
    </source>
</evidence>
<dbReference type="PRINTS" id="PR01436">
    <property type="entry name" value="NADHDHGNASE2"/>
</dbReference>
<keyword evidence="7 18" id="KW-0679">Respiratory chain</keyword>
<evidence type="ECO:0000256" key="13">
    <source>
        <dbReference type="ARBA" id="ARBA00023027"/>
    </source>
</evidence>
<keyword evidence="11 18" id="KW-0249">Electron transport</keyword>
<feature type="transmembrane region" description="Helical" evidence="18">
    <location>
        <begin position="267"/>
        <end position="289"/>
    </location>
</feature>
<evidence type="ECO:0000256" key="4">
    <source>
        <dbReference type="ARBA" id="ARBA00012944"/>
    </source>
</evidence>
<feature type="transmembrane region" description="Helical" evidence="18">
    <location>
        <begin position="7"/>
        <end position="23"/>
    </location>
</feature>
<dbReference type="GO" id="GO:0006120">
    <property type="term" value="P:mitochondrial electron transport, NADH to ubiquinone"/>
    <property type="evidence" value="ECO:0007669"/>
    <property type="project" value="InterPro"/>
</dbReference>
<evidence type="ECO:0000259" key="19">
    <source>
        <dbReference type="Pfam" id="PF00361"/>
    </source>
</evidence>
<feature type="transmembrane region" description="Helical" evidence="18">
    <location>
        <begin position="119"/>
        <end position="138"/>
    </location>
</feature>
<reference evidence="20" key="1">
    <citation type="journal article" date="2019" name="Mitochondrial DNA Part B Resour">
        <title>Complete mitochondrial genome of Palaemonetes sinensis and its phylogenetic consideration.</title>
        <authorList>
            <person name="Li R."/>
            <person name="Mu X.D."/>
            <person name="Qin C.J."/>
            <person name="Wang J."/>
            <person name="He Y."/>
            <person name="Wen Z.Y."/>
        </authorList>
    </citation>
    <scope>NUCLEOTIDE SEQUENCE</scope>
</reference>
<dbReference type="InterPro" id="IPR050175">
    <property type="entry name" value="Complex_I_Subunit_2"/>
</dbReference>
<evidence type="ECO:0000256" key="12">
    <source>
        <dbReference type="ARBA" id="ARBA00022989"/>
    </source>
</evidence>
<evidence type="ECO:0000256" key="7">
    <source>
        <dbReference type="ARBA" id="ARBA00022660"/>
    </source>
</evidence>
<dbReference type="GO" id="GO:0008137">
    <property type="term" value="F:NADH dehydrogenase (ubiquinone) activity"/>
    <property type="evidence" value="ECO:0007669"/>
    <property type="project" value="UniProtKB-EC"/>
</dbReference>
<dbReference type="AlphaFoldDB" id="A0A7U1GG69"/>
<dbReference type="InterPro" id="IPR001750">
    <property type="entry name" value="ND/Mrp_TM"/>
</dbReference>
<sequence>MLMLSPPALLFSICLISGIFISISSSSWFMAWVGLELNLLSFIPLITHKRNTFSSEAAFKYFLIQALGSAILLATVPLLLMFTISPKVLMFCSLILKMGAAPLHFWLPAIMQGMTWPNCIILMTAQKIAPILLLSYILCSQTMILFTTTSIMSAIIGGLGGLNQTLMRKLMAYSSINHMAWMLAALSLSTPLWVHYIITYSLISSSLGILFNHTQIFHIKHLMNISSSQINKTLMFLTLFSLGGLPPFLGFIPKMSVIKELVNQSLLVWSFILTMSTLITLFYYVRLTLTSLTMVSPKTGQESKLSNQKISSITFINLLPLIFPLTIVIPL</sequence>
<evidence type="ECO:0000256" key="11">
    <source>
        <dbReference type="ARBA" id="ARBA00022982"/>
    </source>
</evidence>
<feature type="transmembrane region" description="Helical" evidence="18">
    <location>
        <begin position="88"/>
        <end position="107"/>
    </location>
</feature>
<organism evidence="20">
    <name type="scientific">Palaemon sinensis</name>
    <dbReference type="NCBI Taxonomy" id="349473"/>
    <lineage>
        <taxon>Eukaryota</taxon>
        <taxon>Metazoa</taxon>
        <taxon>Ecdysozoa</taxon>
        <taxon>Arthropoda</taxon>
        <taxon>Crustacea</taxon>
        <taxon>Multicrustacea</taxon>
        <taxon>Malacostraca</taxon>
        <taxon>Eumalacostraca</taxon>
        <taxon>Eucarida</taxon>
        <taxon>Decapoda</taxon>
        <taxon>Pleocyemata</taxon>
        <taxon>Caridea</taxon>
        <taxon>Palaemonoidea</taxon>
        <taxon>Palaemonidae</taxon>
        <taxon>Palaemon</taxon>
    </lineage>
</organism>
<comment type="catalytic activity">
    <reaction evidence="17 18">
        <text>a ubiquinone + NADH + 5 H(+)(in) = a ubiquinol + NAD(+) + 4 H(+)(out)</text>
        <dbReference type="Rhea" id="RHEA:29091"/>
        <dbReference type="Rhea" id="RHEA-COMP:9565"/>
        <dbReference type="Rhea" id="RHEA-COMP:9566"/>
        <dbReference type="ChEBI" id="CHEBI:15378"/>
        <dbReference type="ChEBI" id="CHEBI:16389"/>
        <dbReference type="ChEBI" id="CHEBI:17976"/>
        <dbReference type="ChEBI" id="CHEBI:57540"/>
        <dbReference type="ChEBI" id="CHEBI:57945"/>
        <dbReference type="EC" id="7.1.1.2"/>
    </reaction>
</comment>
<evidence type="ECO:0000256" key="10">
    <source>
        <dbReference type="ARBA" id="ARBA00022967"/>
    </source>
</evidence>
<keyword evidence="12 18" id="KW-1133">Transmembrane helix</keyword>
<dbReference type="EC" id="7.1.1.2" evidence="4 18"/>
<keyword evidence="6" id="KW-0813">Transport</keyword>
<evidence type="ECO:0000256" key="14">
    <source>
        <dbReference type="ARBA" id="ARBA00023075"/>
    </source>
</evidence>
<proteinExistence type="inferred from homology"/>
<accession>A0A7U1GG69</accession>
<keyword evidence="13 18" id="KW-0520">NAD</keyword>
<evidence type="ECO:0000256" key="18">
    <source>
        <dbReference type="RuleBase" id="RU003403"/>
    </source>
</evidence>
<dbReference type="Pfam" id="PF00361">
    <property type="entry name" value="Proton_antipo_M"/>
    <property type="match status" value="2"/>
</dbReference>
<keyword evidence="16 18" id="KW-0472">Membrane</keyword>
<comment type="function">
    <text evidence="1">Core subunit of the mitochondrial membrane respiratory chain NADH dehydrogenase (Complex I) that is believed to belong to the minimal assembly required for catalysis. Complex I functions in the transfer of electrons from NADH to the respiratory chain. The immediate electron acceptor for the enzyme is believed to be ubiquinone.</text>
</comment>
<dbReference type="PANTHER" id="PTHR46552">
    <property type="entry name" value="NADH-UBIQUINONE OXIDOREDUCTASE CHAIN 2"/>
    <property type="match status" value="1"/>
</dbReference>
<evidence type="ECO:0000256" key="6">
    <source>
        <dbReference type="ARBA" id="ARBA00022448"/>
    </source>
</evidence>
<feature type="domain" description="NADH:quinone oxidoreductase/Mrp antiporter transmembrane" evidence="19">
    <location>
        <begin position="88"/>
        <end position="280"/>
    </location>
</feature>
<evidence type="ECO:0000256" key="5">
    <source>
        <dbReference type="ARBA" id="ARBA00021008"/>
    </source>
</evidence>
<dbReference type="PANTHER" id="PTHR46552:SF1">
    <property type="entry name" value="NADH-UBIQUINONE OXIDOREDUCTASE CHAIN 2"/>
    <property type="match status" value="1"/>
</dbReference>
<evidence type="ECO:0000256" key="16">
    <source>
        <dbReference type="ARBA" id="ARBA00023136"/>
    </source>
</evidence>
<evidence type="ECO:0000256" key="3">
    <source>
        <dbReference type="ARBA" id="ARBA00007012"/>
    </source>
</evidence>
<feature type="transmembrane region" description="Helical" evidence="18">
    <location>
        <begin position="144"/>
        <end position="163"/>
    </location>
</feature>
<feature type="transmembrane region" description="Helical" evidence="18">
    <location>
        <begin position="193"/>
        <end position="212"/>
    </location>
</feature>
<geneLocation type="mitochondrion" evidence="20"/>
<feature type="transmembrane region" description="Helical" evidence="18">
    <location>
        <begin position="59"/>
        <end position="82"/>
    </location>
</feature>
<dbReference type="InterPro" id="IPR003917">
    <property type="entry name" value="NADH_UbQ_OxRdtase_chain2"/>
</dbReference>
<keyword evidence="10 18" id="KW-1278">Translocase</keyword>
<feature type="transmembrane region" description="Helical" evidence="18">
    <location>
        <begin position="233"/>
        <end position="252"/>
    </location>
</feature>
<evidence type="ECO:0000256" key="17">
    <source>
        <dbReference type="ARBA" id="ARBA00049551"/>
    </source>
</evidence>
<protein>
    <recommendedName>
        <fullName evidence="5 18">NADH-ubiquinone oxidoreductase chain 2</fullName>
        <ecNumber evidence="4 18">7.1.1.2</ecNumber>
    </recommendedName>
</protein>
<evidence type="ECO:0000256" key="1">
    <source>
        <dbReference type="ARBA" id="ARBA00003257"/>
    </source>
</evidence>
<evidence type="ECO:0000256" key="8">
    <source>
        <dbReference type="ARBA" id="ARBA00022692"/>
    </source>
</evidence>
<gene>
    <name evidence="20" type="primary">ND2</name>
</gene>
<keyword evidence="9 18" id="KW-0999">Mitochondrion inner membrane</keyword>
<name>A0A7U1GG69_9EUCA</name>
<keyword evidence="8 18" id="KW-0812">Transmembrane</keyword>
<evidence type="ECO:0000313" key="20">
    <source>
        <dbReference type="EMBL" id="QQY98739.1"/>
    </source>
</evidence>